<evidence type="ECO:0000256" key="5">
    <source>
        <dbReference type="ARBA" id="ARBA00022723"/>
    </source>
</evidence>
<dbReference type="InterPro" id="IPR036615">
    <property type="entry name" value="Mur_ligase_C_dom_sf"/>
</dbReference>
<evidence type="ECO:0000259" key="12">
    <source>
        <dbReference type="Pfam" id="PF08245"/>
    </source>
</evidence>
<dbReference type="AlphaFoldDB" id="A0AAU8HWI6"/>
<dbReference type="SUPFAM" id="SSF53244">
    <property type="entry name" value="MurD-like peptide ligases, peptide-binding domain"/>
    <property type="match status" value="1"/>
</dbReference>
<dbReference type="GO" id="GO:0004326">
    <property type="term" value="F:tetrahydrofolylpolyglutamate synthase activity"/>
    <property type="evidence" value="ECO:0007669"/>
    <property type="project" value="UniProtKB-EC"/>
</dbReference>
<dbReference type="InterPro" id="IPR018109">
    <property type="entry name" value="Folylpolyglutamate_synth_CS"/>
</dbReference>
<evidence type="ECO:0000256" key="4">
    <source>
        <dbReference type="ARBA" id="ARBA00022598"/>
    </source>
</evidence>
<dbReference type="Gene3D" id="3.90.190.20">
    <property type="entry name" value="Mur ligase, C-terminal domain"/>
    <property type="match status" value="1"/>
</dbReference>
<dbReference type="PANTHER" id="PTHR11136:SF0">
    <property type="entry name" value="DIHYDROFOLATE SYNTHETASE-RELATED"/>
    <property type="match status" value="1"/>
</dbReference>
<keyword evidence="5" id="KW-0479">Metal-binding</keyword>
<dbReference type="PROSITE" id="PS01012">
    <property type="entry name" value="FOLYLPOLYGLU_SYNT_2"/>
    <property type="match status" value="1"/>
</dbReference>
<dbReference type="InterPro" id="IPR036565">
    <property type="entry name" value="Mur-like_cat_sf"/>
</dbReference>
<sequence length="400" mass="43512">MKKLCSLLGNPEQKVNAIHVAGTNGKGSVTAILSSVLKEQGYKVGAYTSPALTTFGERIQINGIFANDNELDKYYDKITHAINALKGDPLGEPTEFEVVTALAFLYFVDNKVDIVVLEVGLGGRFDATNVIEKPLASVITSISKDHTAILGNTLQEIAAEKAGIIKKDSPIVLGKLKEDAYLTILDIAKSVGAPVFLEGDADITFHNYEGKNQVVSVNNTLLKLSLLGNHQLENLKTALKVLDAIKKQGYEIEDKVIFKSLSKVRLTGRFEILKQKEKEIVFDVAHNEASYSAFLDNLNVIYPTKKILIILGMYADKDTDKVAKLLSKTGYEIMTTTPDNERALGAKSLSDLLRKEGVKVIKTIENPKQAVLAALELNYDIICVTGSFSTVGPAKLAVQG</sequence>
<keyword evidence="7" id="KW-0067">ATP-binding</keyword>
<feature type="domain" description="Mur ligase C-terminal" evidence="11">
    <location>
        <begin position="268"/>
        <end position="388"/>
    </location>
</feature>
<evidence type="ECO:0000259" key="11">
    <source>
        <dbReference type="Pfam" id="PF02875"/>
    </source>
</evidence>
<evidence type="ECO:0000256" key="9">
    <source>
        <dbReference type="ARBA" id="ARBA00030592"/>
    </source>
</evidence>
<dbReference type="EC" id="6.3.2.17" evidence="3"/>
<dbReference type="GO" id="GO:0008841">
    <property type="term" value="F:dihydrofolate synthase activity"/>
    <property type="evidence" value="ECO:0007669"/>
    <property type="project" value="TreeGrafter"/>
</dbReference>
<dbReference type="GO" id="GO:0005524">
    <property type="term" value="F:ATP binding"/>
    <property type="evidence" value="ECO:0007669"/>
    <property type="project" value="UniProtKB-KW"/>
</dbReference>
<dbReference type="InterPro" id="IPR004101">
    <property type="entry name" value="Mur_ligase_C"/>
</dbReference>
<evidence type="ECO:0000256" key="3">
    <source>
        <dbReference type="ARBA" id="ARBA00013025"/>
    </source>
</evidence>
<dbReference type="Pfam" id="PF08245">
    <property type="entry name" value="Mur_ligase_M"/>
    <property type="match status" value="1"/>
</dbReference>
<dbReference type="Pfam" id="PF02875">
    <property type="entry name" value="Mur_ligase_C"/>
    <property type="match status" value="1"/>
</dbReference>
<comment type="catalytic activity">
    <reaction evidence="10">
        <text>(6S)-5,6,7,8-tetrahydrofolyl-(gamma-L-Glu)(n) + L-glutamate + ATP = (6S)-5,6,7,8-tetrahydrofolyl-(gamma-L-Glu)(n+1) + ADP + phosphate + H(+)</text>
        <dbReference type="Rhea" id="RHEA:10580"/>
        <dbReference type="Rhea" id="RHEA-COMP:14738"/>
        <dbReference type="Rhea" id="RHEA-COMP:14740"/>
        <dbReference type="ChEBI" id="CHEBI:15378"/>
        <dbReference type="ChEBI" id="CHEBI:29985"/>
        <dbReference type="ChEBI" id="CHEBI:30616"/>
        <dbReference type="ChEBI" id="CHEBI:43474"/>
        <dbReference type="ChEBI" id="CHEBI:141005"/>
        <dbReference type="ChEBI" id="CHEBI:456216"/>
        <dbReference type="EC" id="6.3.2.17"/>
    </reaction>
</comment>
<dbReference type="InterPro" id="IPR001645">
    <property type="entry name" value="Folylpolyglutamate_synth"/>
</dbReference>
<keyword evidence="6" id="KW-0547">Nucleotide-binding</keyword>
<dbReference type="EMBL" id="CP159485">
    <property type="protein sequence ID" value="XCI29720.1"/>
    <property type="molecule type" value="Genomic_DNA"/>
</dbReference>
<organism evidence="13">
    <name type="scientific">Proteinivorax hydrogeniformans</name>
    <dbReference type="NCBI Taxonomy" id="1826727"/>
    <lineage>
        <taxon>Bacteria</taxon>
        <taxon>Bacillati</taxon>
        <taxon>Bacillota</taxon>
        <taxon>Clostridia</taxon>
        <taxon>Eubacteriales</taxon>
        <taxon>Proteinivoracaceae</taxon>
        <taxon>Proteinivorax</taxon>
    </lineage>
</organism>
<dbReference type="PROSITE" id="PS01011">
    <property type="entry name" value="FOLYLPOLYGLU_SYNT_1"/>
    <property type="match status" value="1"/>
</dbReference>
<dbReference type="PIRSF" id="PIRSF001563">
    <property type="entry name" value="Folylpolyglu_synth"/>
    <property type="match status" value="1"/>
</dbReference>
<comment type="cofactor">
    <cofactor evidence="1">
        <name>Mg(2+)</name>
        <dbReference type="ChEBI" id="CHEBI:18420"/>
    </cofactor>
</comment>
<name>A0AAU8HWI6_9FIRM</name>
<dbReference type="NCBIfam" id="TIGR01499">
    <property type="entry name" value="folC"/>
    <property type="match status" value="1"/>
</dbReference>
<evidence type="ECO:0000256" key="1">
    <source>
        <dbReference type="ARBA" id="ARBA00001946"/>
    </source>
</evidence>
<evidence type="ECO:0000256" key="6">
    <source>
        <dbReference type="ARBA" id="ARBA00022741"/>
    </source>
</evidence>
<protein>
    <recommendedName>
        <fullName evidence="3">tetrahydrofolate synthase</fullName>
        <ecNumber evidence="3">6.3.2.17</ecNumber>
    </recommendedName>
    <alternativeName>
        <fullName evidence="9">Tetrahydrofolylpolyglutamate synthase</fullName>
    </alternativeName>
</protein>
<evidence type="ECO:0000256" key="2">
    <source>
        <dbReference type="ARBA" id="ARBA00008276"/>
    </source>
</evidence>
<dbReference type="SUPFAM" id="SSF53623">
    <property type="entry name" value="MurD-like peptide ligases, catalytic domain"/>
    <property type="match status" value="1"/>
</dbReference>
<dbReference type="RefSeq" id="WP_353894267.1">
    <property type="nucleotide sequence ID" value="NZ_CP159485.1"/>
</dbReference>
<evidence type="ECO:0000256" key="8">
    <source>
        <dbReference type="ARBA" id="ARBA00022842"/>
    </source>
</evidence>
<evidence type="ECO:0000313" key="13">
    <source>
        <dbReference type="EMBL" id="XCI29720.1"/>
    </source>
</evidence>
<reference evidence="13" key="1">
    <citation type="journal article" date="2018" name="Antonie Van Leeuwenhoek">
        <title>Proteinivorax hydrogeniformans sp. nov., an anaerobic, haloalkaliphilic bacterium fermenting proteinaceous compounds with high hydrogen production.</title>
        <authorList>
            <person name="Boltyanskaya Y."/>
            <person name="Detkova E."/>
            <person name="Pimenov N."/>
            <person name="Kevbrin V."/>
        </authorList>
    </citation>
    <scope>NUCLEOTIDE SEQUENCE</scope>
    <source>
        <strain evidence="13">Z-710</strain>
    </source>
</reference>
<dbReference type="Gene3D" id="3.40.1190.10">
    <property type="entry name" value="Mur-like, catalytic domain"/>
    <property type="match status" value="1"/>
</dbReference>
<dbReference type="GO" id="GO:0005737">
    <property type="term" value="C:cytoplasm"/>
    <property type="evidence" value="ECO:0007669"/>
    <property type="project" value="TreeGrafter"/>
</dbReference>
<evidence type="ECO:0000256" key="10">
    <source>
        <dbReference type="ARBA" id="ARBA00047493"/>
    </source>
</evidence>
<reference evidence="13" key="2">
    <citation type="submission" date="2024-06" db="EMBL/GenBank/DDBJ databases">
        <authorList>
            <person name="Petrova K.O."/>
            <person name="Toshchakov S.V."/>
            <person name="Boltjanskaja Y.V."/>
            <person name="Kevbrin V.V."/>
        </authorList>
    </citation>
    <scope>NUCLEOTIDE SEQUENCE</scope>
    <source>
        <strain evidence="13">Z-710</strain>
    </source>
</reference>
<keyword evidence="8" id="KW-0460">Magnesium</keyword>
<dbReference type="GO" id="GO:0046872">
    <property type="term" value="F:metal ion binding"/>
    <property type="evidence" value="ECO:0007669"/>
    <property type="project" value="UniProtKB-KW"/>
</dbReference>
<comment type="similarity">
    <text evidence="2">Belongs to the folylpolyglutamate synthase family.</text>
</comment>
<dbReference type="FunFam" id="3.40.1190.10:FF:000011">
    <property type="entry name" value="Folylpolyglutamate synthase/dihydrofolate synthase"/>
    <property type="match status" value="1"/>
</dbReference>
<keyword evidence="4 13" id="KW-0436">Ligase</keyword>
<dbReference type="PANTHER" id="PTHR11136">
    <property type="entry name" value="FOLYLPOLYGLUTAMATE SYNTHASE-RELATED"/>
    <property type="match status" value="1"/>
</dbReference>
<proteinExistence type="inferred from homology"/>
<accession>A0AAU8HWI6</accession>
<dbReference type="InterPro" id="IPR013221">
    <property type="entry name" value="Mur_ligase_cen"/>
</dbReference>
<feature type="domain" description="Mur ligase central" evidence="12">
    <location>
        <begin position="20"/>
        <end position="240"/>
    </location>
</feature>
<evidence type="ECO:0000256" key="7">
    <source>
        <dbReference type="ARBA" id="ARBA00022840"/>
    </source>
</evidence>
<gene>
    <name evidence="13" type="ORF">PRVXH_001062</name>
</gene>